<reference evidence="1 2" key="1">
    <citation type="submission" date="2020-10" db="EMBL/GenBank/DDBJ databases">
        <title>The Coptis chinensis genome and diversification of protoberbering-type alkaloids.</title>
        <authorList>
            <person name="Wang B."/>
            <person name="Shu S."/>
            <person name="Song C."/>
            <person name="Liu Y."/>
        </authorList>
    </citation>
    <scope>NUCLEOTIDE SEQUENCE [LARGE SCALE GENOMIC DNA]</scope>
    <source>
        <strain evidence="1">HL-2020</strain>
        <tissue evidence="1">Leaf</tissue>
    </source>
</reference>
<evidence type="ECO:0000313" key="1">
    <source>
        <dbReference type="EMBL" id="KAF9604024.1"/>
    </source>
</evidence>
<name>A0A835HSV1_9MAGN</name>
<dbReference type="Proteomes" id="UP000631114">
    <property type="component" value="Unassembled WGS sequence"/>
</dbReference>
<evidence type="ECO:0000313" key="2">
    <source>
        <dbReference type="Proteomes" id="UP000631114"/>
    </source>
</evidence>
<dbReference type="EMBL" id="JADFTS010000005">
    <property type="protein sequence ID" value="KAF9604024.1"/>
    <property type="molecule type" value="Genomic_DNA"/>
</dbReference>
<organism evidence="1 2">
    <name type="scientific">Coptis chinensis</name>
    <dbReference type="NCBI Taxonomy" id="261450"/>
    <lineage>
        <taxon>Eukaryota</taxon>
        <taxon>Viridiplantae</taxon>
        <taxon>Streptophyta</taxon>
        <taxon>Embryophyta</taxon>
        <taxon>Tracheophyta</taxon>
        <taxon>Spermatophyta</taxon>
        <taxon>Magnoliopsida</taxon>
        <taxon>Ranunculales</taxon>
        <taxon>Ranunculaceae</taxon>
        <taxon>Coptidoideae</taxon>
        <taxon>Coptis</taxon>
    </lineage>
</organism>
<gene>
    <name evidence="1" type="ORF">IFM89_001384</name>
</gene>
<accession>A0A835HSV1</accession>
<dbReference type="AlphaFoldDB" id="A0A835HSV1"/>
<protein>
    <submittedName>
        <fullName evidence="1">Uncharacterized protein</fullName>
    </submittedName>
</protein>
<keyword evidence="2" id="KW-1185">Reference proteome</keyword>
<comment type="caution">
    <text evidence="1">The sequence shown here is derived from an EMBL/GenBank/DDBJ whole genome shotgun (WGS) entry which is preliminary data.</text>
</comment>
<sequence length="115" mass="12835">MRYSNINVDPSGLRERQSPNTWLGLGHQLGCSYFILHGPGAVKDIATQIRNDIHQGHTMWWLILNNTVISDKNSGRPCLDYEGIFKPRVNVFSPAEEVGLIGRLPMGAPSLHRQG</sequence>
<proteinExistence type="predicted"/>